<organism evidence="1 2">
    <name type="scientific">Ruminococcus flavefaciens 007c</name>
    <dbReference type="NCBI Taxonomy" id="1341157"/>
    <lineage>
        <taxon>Bacteria</taxon>
        <taxon>Bacillati</taxon>
        <taxon>Bacillota</taxon>
        <taxon>Clostridia</taxon>
        <taxon>Eubacteriales</taxon>
        <taxon>Oscillospiraceae</taxon>
        <taxon>Ruminococcus</taxon>
    </lineage>
</organism>
<keyword evidence="2" id="KW-1185">Reference proteome</keyword>
<protein>
    <recommendedName>
        <fullName evidence="3">RNA methyltransferase</fullName>
    </recommendedName>
</protein>
<evidence type="ECO:0000313" key="2">
    <source>
        <dbReference type="Proteomes" id="UP000019365"/>
    </source>
</evidence>
<dbReference type="Proteomes" id="UP000019365">
    <property type="component" value="Unassembled WGS sequence"/>
</dbReference>
<gene>
    <name evidence="1" type="ORF">RF007C_00190</name>
</gene>
<dbReference type="OrthoDB" id="9781670at2"/>
<accession>W7UFV2</accession>
<dbReference type="AlphaFoldDB" id="W7UFV2"/>
<dbReference type="eggNOG" id="COG2265">
    <property type="taxonomic scope" value="Bacteria"/>
</dbReference>
<name>W7UFV2_RUMFL</name>
<reference evidence="1 2" key="1">
    <citation type="journal article" date="2014" name="PLoS ONE">
        <title>Rumen cellulosomics: divergent fiber-degrading strategies revealed by comparative genome-wide analysis of six ruminococcal strains.</title>
        <authorList>
            <person name="Dassa B."/>
            <person name="Borovok I."/>
            <person name="Ruimy-Israeli V."/>
            <person name="Lamed R."/>
            <person name="Flint H.J."/>
            <person name="Duncan S.H."/>
            <person name="Henrissat B."/>
            <person name="Coutinho P."/>
            <person name="Morrison M."/>
            <person name="Mosoni P."/>
            <person name="Yeoman C.J."/>
            <person name="White B.A."/>
            <person name="Bayer E.A."/>
        </authorList>
    </citation>
    <scope>NUCLEOTIDE SEQUENCE [LARGE SCALE GENOMIC DNA]</scope>
    <source>
        <strain evidence="1 2">007c</strain>
    </source>
</reference>
<evidence type="ECO:0008006" key="3">
    <source>
        <dbReference type="Google" id="ProtNLM"/>
    </source>
</evidence>
<dbReference type="EMBL" id="ATAX01000021">
    <property type="protein sequence ID" value="EWM54056.1"/>
    <property type="molecule type" value="Genomic_DNA"/>
</dbReference>
<evidence type="ECO:0000313" key="1">
    <source>
        <dbReference type="EMBL" id="EWM54056.1"/>
    </source>
</evidence>
<dbReference type="PATRIC" id="fig|1341157.4.peg.1296"/>
<proteinExistence type="predicted"/>
<sequence>MFPNTLHVETVALLFKLSEAKHHIEVNVDMDELDLTSAEAKATYKEIQDWVQEKYGFHVTNLNIAQMKQKHGIIERDNYNKPKSLDSKQPGTSDMRIKAIEEAMRHFQMI</sequence>
<comment type="caution">
    <text evidence="1">The sequence shown here is derived from an EMBL/GenBank/DDBJ whole genome shotgun (WGS) entry which is preliminary data.</text>
</comment>